<sequence length="116" mass="12834">MGCCLVKKDQALTLELEINIKSEGSFNDLSISSHHCHTSHPSVNPNLLTTPSLARVRSISLTYPNTLENAFLMNSPSILRTSEVTKTVVFIASEESSDLGMIKEENKDYTTSLDFK</sequence>
<keyword evidence="2" id="KW-1185">Reference proteome</keyword>
<reference evidence="1 2" key="1">
    <citation type="submission" date="2016-11" db="EMBL/GenBank/DDBJ databases">
        <title>The macronuclear genome of Stentor coeruleus: a giant cell with tiny introns.</title>
        <authorList>
            <person name="Slabodnick M."/>
            <person name="Ruby J.G."/>
            <person name="Reiff S.B."/>
            <person name="Swart E.C."/>
            <person name="Gosai S."/>
            <person name="Prabakaran S."/>
            <person name="Witkowska E."/>
            <person name="Larue G.E."/>
            <person name="Fisher S."/>
            <person name="Freeman R.M."/>
            <person name="Gunawardena J."/>
            <person name="Chu W."/>
            <person name="Stover N.A."/>
            <person name="Gregory B.D."/>
            <person name="Nowacki M."/>
            <person name="Derisi J."/>
            <person name="Roy S.W."/>
            <person name="Marshall W.F."/>
            <person name="Sood P."/>
        </authorList>
    </citation>
    <scope>NUCLEOTIDE SEQUENCE [LARGE SCALE GENOMIC DNA]</scope>
    <source>
        <strain evidence="1">WM001</strain>
    </source>
</reference>
<name>A0A1R2CW21_9CILI</name>
<evidence type="ECO:0000313" key="2">
    <source>
        <dbReference type="Proteomes" id="UP000187209"/>
    </source>
</evidence>
<comment type="caution">
    <text evidence="1">The sequence shown here is derived from an EMBL/GenBank/DDBJ whole genome shotgun (WGS) entry which is preliminary data.</text>
</comment>
<dbReference type="AlphaFoldDB" id="A0A1R2CW21"/>
<gene>
    <name evidence="1" type="ORF">SteCoe_3893</name>
</gene>
<protein>
    <submittedName>
        <fullName evidence="1">Uncharacterized protein</fullName>
    </submittedName>
</protein>
<dbReference type="Proteomes" id="UP000187209">
    <property type="component" value="Unassembled WGS sequence"/>
</dbReference>
<dbReference type="EMBL" id="MPUH01000047">
    <property type="protein sequence ID" value="OMJ93196.1"/>
    <property type="molecule type" value="Genomic_DNA"/>
</dbReference>
<proteinExistence type="predicted"/>
<organism evidence="1 2">
    <name type="scientific">Stentor coeruleus</name>
    <dbReference type="NCBI Taxonomy" id="5963"/>
    <lineage>
        <taxon>Eukaryota</taxon>
        <taxon>Sar</taxon>
        <taxon>Alveolata</taxon>
        <taxon>Ciliophora</taxon>
        <taxon>Postciliodesmatophora</taxon>
        <taxon>Heterotrichea</taxon>
        <taxon>Heterotrichida</taxon>
        <taxon>Stentoridae</taxon>
        <taxon>Stentor</taxon>
    </lineage>
</organism>
<evidence type="ECO:0000313" key="1">
    <source>
        <dbReference type="EMBL" id="OMJ93196.1"/>
    </source>
</evidence>
<accession>A0A1R2CW21</accession>